<gene>
    <name evidence="2" type="ORF">LWI28_016256</name>
</gene>
<evidence type="ECO:0000256" key="1">
    <source>
        <dbReference type="SAM" id="MobiDB-lite"/>
    </source>
</evidence>
<sequence length="396" mass="44220">MSETSKTITTAQSEEVIFGDHGGKPSELQNIHPTYRLNGQNYLKWSQMVQTFLKGKGKLSHLLGTGPQKGDPKFEDWDEKESLVMSWLWNSMTPEISDTCMFLTTAKDIWESTRQTYSKIKDAAQVYEIKAKISDAKQILGREELPSLNEAISMVRAEESRRSVMLEPQTSEGSAMVSNSSKSRSLNPEQQSDLSKTSNRDTIWCTYCKKPRHTKERYWKLIGKPSTSSREWGYKGGQFKTQGQANWTAVQPNQETGESVIEDKDRDCFPLDLSLEPAVISSKTAAVPFEPAAVPSEPADISIKTAAVPKPATIPSISKPAIVPAQPETVPLPHQRPPNSNVEPVTKDNTVLDSMRYMQVYSRRKIPEPVQVQDSEPDSVNEVTVISDPVSDFDLP</sequence>
<feature type="region of interest" description="Disordered" evidence="1">
    <location>
        <begin position="159"/>
        <end position="197"/>
    </location>
</feature>
<accession>A0AAD5JPI7</accession>
<dbReference type="Proteomes" id="UP001064489">
    <property type="component" value="Chromosome 13"/>
</dbReference>
<dbReference type="PANTHER" id="PTHR37610">
    <property type="entry name" value="CCHC-TYPE DOMAIN-CONTAINING PROTEIN"/>
    <property type="match status" value="1"/>
</dbReference>
<feature type="compositionally biased region" description="Polar residues" evidence="1">
    <location>
        <begin position="337"/>
        <end position="347"/>
    </location>
</feature>
<feature type="region of interest" description="Disordered" evidence="1">
    <location>
        <begin position="327"/>
        <end position="347"/>
    </location>
</feature>
<dbReference type="PANTHER" id="PTHR37610:SF92">
    <property type="entry name" value="RETROTRANSPOSON COPIA-LIKE N-TERMINAL DOMAIN-CONTAINING PROTEIN"/>
    <property type="match status" value="1"/>
</dbReference>
<feature type="compositionally biased region" description="Polar residues" evidence="1">
    <location>
        <begin position="168"/>
        <end position="197"/>
    </location>
</feature>
<dbReference type="AlphaFoldDB" id="A0AAD5JPI7"/>
<evidence type="ECO:0000313" key="3">
    <source>
        <dbReference type="Proteomes" id="UP001064489"/>
    </source>
</evidence>
<organism evidence="2 3">
    <name type="scientific">Acer negundo</name>
    <name type="common">Box elder</name>
    <dbReference type="NCBI Taxonomy" id="4023"/>
    <lineage>
        <taxon>Eukaryota</taxon>
        <taxon>Viridiplantae</taxon>
        <taxon>Streptophyta</taxon>
        <taxon>Embryophyta</taxon>
        <taxon>Tracheophyta</taxon>
        <taxon>Spermatophyta</taxon>
        <taxon>Magnoliopsida</taxon>
        <taxon>eudicotyledons</taxon>
        <taxon>Gunneridae</taxon>
        <taxon>Pentapetalae</taxon>
        <taxon>rosids</taxon>
        <taxon>malvids</taxon>
        <taxon>Sapindales</taxon>
        <taxon>Sapindaceae</taxon>
        <taxon>Hippocastanoideae</taxon>
        <taxon>Acereae</taxon>
        <taxon>Acer</taxon>
    </lineage>
</organism>
<keyword evidence="3" id="KW-1185">Reference proteome</keyword>
<reference evidence="2 3" key="1">
    <citation type="journal article" date="2022" name="Plant J.">
        <title>Strategies of tolerance reflected in two North American maple genomes.</title>
        <authorList>
            <person name="McEvoy S.L."/>
            <person name="Sezen U.U."/>
            <person name="Trouern-Trend A."/>
            <person name="McMahon S.M."/>
            <person name="Schaberg P.G."/>
            <person name="Yang J."/>
            <person name="Wegrzyn J.L."/>
            <person name="Swenson N.G."/>
        </authorList>
    </citation>
    <scope>NUCLEOTIDE SEQUENCE [LARGE SCALE GENOMIC DNA]</scope>
    <source>
        <strain evidence="2">91603</strain>
    </source>
</reference>
<protein>
    <recommendedName>
        <fullName evidence="4">Retrotransposon Copia-like N-terminal domain-containing protein</fullName>
    </recommendedName>
</protein>
<evidence type="ECO:0000313" key="2">
    <source>
        <dbReference type="EMBL" id="KAI9198462.1"/>
    </source>
</evidence>
<name>A0AAD5JPI7_ACENE</name>
<evidence type="ECO:0008006" key="4">
    <source>
        <dbReference type="Google" id="ProtNLM"/>
    </source>
</evidence>
<comment type="caution">
    <text evidence="2">The sequence shown here is derived from an EMBL/GenBank/DDBJ whole genome shotgun (WGS) entry which is preliminary data.</text>
</comment>
<proteinExistence type="predicted"/>
<dbReference type="EMBL" id="JAJSOW010000002">
    <property type="protein sequence ID" value="KAI9198462.1"/>
    <property type="molecule type" value="Genomic_DNA"/>
</dbReference>
<feature type="region of interest" description="Disordered" evidence="1">
    <location>
        <begin position="364"/>
        <end position="396"/>
    </location>
</feature>